<dbReference type="Proteomes" id="UP001291623">
    <property type="component" value="Unassembled WGS sequence"/>
</dbReference>
<accession>A0AAE1VQ03</accession>
<protein>
    <submittedName>
        <fullName evidence="2">Uncharacterized protein</fullName>
    </submittedName>
</protein>
<keyword evidence="1" id="KW-0472">Membrane</keyword>
<dbReference type="EMBL" id="JAVYJV010000002">
    <property type="protein sequence ID" value="KAK4377167.1"/>
    <property type="molecule type" value="Genomic_DNA"/>
</dbReference>
<name>A0AAE1VQ03_9SOLA</name>
<keyword evidence="1" id="KW-1133">Transmembrane helix</keyword>
<feature type="transmembrane region" description="Helical" evidence="1">
    <location>
        <begin position="44"/>
        <end position="65"/>
    </location>
</feature>
<keyword evidence="1" id="KW-0812">Transmembrane</keyword>
<dbReference type="AlphaFoldDB" id="A0AAE1VQ03"/>
<gene>
    <name evidence="2" type="ORF">RND71_003463</name>
</gene>
<evidence type="ECO:0000313" key="2">
    <source>
        <dbReference type="EMBL" id="KAK4377167.1"/>
    </source>
</evidence>
<organism evidence="2 3">
    <name type="scientific">Anisodus tanguticus</name>
    <dbReference type="NCBI Taxonomy" id="243964"/>
    <lineage>
        <taxon>Eukaryota</taxon>
        <taxon>Viridiplantae</taxon>
        <taxon>Streptophyta</taxon>
        <taxon>Embryophyta</taxon>
        <taxon>Tracheophyta</taxon>
        <taxon>Spermatophyta</taxon>
        <taxon>Magnoliopsida</taxon>
        <taxon>eudicotyledons</taxon>
        <taxon>Gunneridae</taxon>
        <taxon>Pentapetalae</taxon>
        <taxon>asterids</taxon>
        <taxon>lamiids</taxon>
        <taxon>Solanales</taxon>
        <taxon>Solanaceae</taxon>
        <taxon>Solanoideae</taxon>
        <taxon>Hyoscyameae</taxon>
        <taxon>Anisodus</taxon>
    </lineage>
</organism>
<evidence type="ECO:0000256" key="1">
    <source>
        <dbReference type="SAM" id="Phobius"/>
    </source>
</evidence>
<evidence type="ECO:0000313" key="3">
    <source>
        <dbReference type="Proteomes" id="UP001291623"/>
    </source>
</evidence>
<sequence length="129" mass="14758">MTVHEVIVRWKMVRSGVIVYMVVARWDMGSRGVMVLWSVGPVELIISITGSCSVLSIWTTLLYAMGHAPRHPHWSLDMSASRIHRDDYSPATWSFRIGLLRDLTLLFSVRVSFWLKLLSRLSIKCSILV</sequence>
<comment type="caution">
    <text evidence="2">The sequence shown here is derived from an EMBL/GenBank/DDBJ whole genome shotgun (WGS) entry which is preliminary data.</text>
</comment>
<keyword evidence="3" id="KW-1185">Reference proteome</keyword>
<proteinExistence type="predicted"/>
<reference evidence="2" key="1">
    <citation type="submission" date="2023-12" db="EMBL/GenBank/DDBJ databases">
        <title>Genome assembly of Anisodus tanguticus.</title>
        <authorList>
            <person name="Wang Y.-J."/>
        </authorList>
    </citation>
    <scope>NUCLEOTIDE SEQUENCE</scope>
    <source>
        <strain evidence="2">KB-2021</strain>
        <tissue evidence="2">Leaf</tissue>
    </source>
</reference>